<reference evidence="1 2" key="1">
    <citation type="submission" date="2016-04" db="EMBL/GenBank/DDBJ databases">
        <title>First whole genome shotgun sequence of the bacterium Enteractinococcus sp. strain UASWS1574.</title>
        <authorList>
            <person name="Crovadore J."/>
            <person name="Chablais R."/>
            <person name="Lefort F."/>
        </authorList>
    </citation>
    <scope>NUCLEOTIDE SEQUENCE [LARGE SCALE GENOMIC DNA]</scope>
    <source>
        <strain evidence="1 2">UASWS1574</strain>
    </source>
</reference>
<evidence type="ECO:0000313" key="1">
    <source>
        <dbReference type="EMBL" id="OAV59885.1"/>
    </source>
</evidence>
<dbReference type="EMBL" id="LXEY01000021">
    <property type="protein sequence ID" value="OAV59885.1"/>
    <property type="molecule type" value="Genomic_DNA"/>
</dbReference>
<proteinExistence type="predicted"/>
<dbReference type="Proteomes" id="UP000078292">
    <property type="component" value="Unassembled WGS sequence"/>
</dbReference>
<dbReference type="SUPFAM" id="SSF54427">
    <property type="entry name" value="NTF2-like"/>
    <property type="match status" value="1"/>
</dbReference>
<protein>
    <recommendedName>
        <fullName evidence="3">SnoaL-like domain-containing protein</fullName>
    </recommendedName>
</protein>
<evidence type="ECO:0000313" key="2">
    <source>
        <dbReference type="Proteomes" id="UP000078292"/>
    </source>
</evidence>
<comment type="caution">
    <text evidence="1">The sequence shown here is derived from an EMBL/GenBank/DDBJ whole genome shotgun (WGS) entry which is preliminary data.</text>
</comment>
<dbReference type="OrthoDB" id="4412416at2"/>
<dbReference type="RefSeq" id="WP_043058376.1">
    <property type="nucleotide sequence ID" value="NZ_LXEY01000021.1"/>
</dbReference>
<keyword evidence="2" id="KW-1185">Reference proteome</keyword>
<dbReference type="STRING" id="1837282.A6F49_14105"/>
<sequence>MTQSAGTLDVIDIPEHCGNAPRKAVIRDFLIALCQRDIPQVQESLKDDVDWDILGPAQLQGGDDSTSWVESQPSATALHLHTVITHGTDCGADGRVTYTDGTEIAFNHVFIFAGHSKTAKIKTIRSYLVEINNRR</sequence>
<accession>A0A1B7LXI5</accession>
<evidence type="ECO:0008006" key="3">
    <source>
        <dbReference type="Google" id="ProtNLM"/>
    </source>
</evidence>
<name>A0A1B7LXI5_9MICC</name>
<organism evidence="1 2">
    <name type="scientific">Enteractinococcus helveticum</name>
    <dbReference type="NCBI Taxonomy" id="1837282"/>
    <lineage>
        <taxon>Bacteria</taxon>
        <taxon>Bacillati</taxon>
        <taxon>Actinomycetota</taxon>
        <taxon>Actinomycetes</taxon>
        <taxon>Micrococcales</taxon>
        <taxon>Micrococcaceae</taxon>
    </lineage>
</organism>
<dbReference type="Gene3D" id="3.10.450.50">
    <property type="match status" value="1"/>
</dbReference>
<dbReference type="InterPro" id="IPR032710">
    <property type="entry name" value="NTF2-like_dom_sf"/>
</dbReference>
<dbReference type="AlphaFoldDB" id="A0A1B7LXI5"/>
<gene>
    <name evidence="1" type="ORF">A6F49_14105</name>
</gene>